<name>A0A7W3NW87_STRMR</name>
<evidence type="ECO:0000256" key="4">
    <source>
        <dbReference type="ARBA" id="ARBA00022840"/>
    </source>
</evidence>
<dbReference type="Proteomes" id="UP000577386">
    <property type="component" value="Unassembled WGS sequence"/>
</dbReference>
<dbReference type="RefSeq" id="WP_182777651.1">
    <property type="nucleotide sequence ID" value="NZ_BAAAHW010000009.1"/>
</dbReference>
<dbReference type="InterPro" id="IPR000212">
    <property type="entry name" value="DNA_helicase_UvrD/REP"/>
</dbReference>
<protein>
    <recommendedName>
        <fullName evidence="6">UvrD-like helicase ATP-binding domain-containing protein</fullName>
    </recommendedName>
</protein>
<dbReference type="Gene3D" id="3.40.50.300">
    <property type="entry name" value="P-loop containing nucleotide triphosphate hydrolases"/>
    <property type="match status" value="2"/>
</dbReference>
<evidence type="ECO:0000313" key="8">
    <source>
        <dbReference type="Proteomes" id="UP000577386"/>
    </source>
</evidence>
<dbReference type="PROSITE" id="PS51198">
    <property type="entry name" value="UVRD_HELICASE_ATP_BIND"/>
    <property type="match status" value="1"/>
</dbReference>
<organism evidence="7 8">
    <name type="scientific">Streptomyces murinus</name>
    <dbReference type="NCBI Taxonomy" id="33900"/>
    <lineage>
        <taxon>Bacteria</taxon>
        <taxon>Bacillati</taxon>
        <taxon>Actinomycetota</taxon>
        <taxon>Actinomycetes</taxon>
        <taxon>Kitasatosporales</taxon>
        <taxon>Streptomycetaceae</taxon>
        <taxon>Streptomyces</taxon>
    </lineage>
</organism>
<dbReference type="SUPFAM" id="SSF52540">
    <property type="entry name" value="P-loop containing nucleoside triphosphate hydrolases"/>
    <property type="match status" value="1"/>
</dbReference>
<evidence type="ECO:0000256" key="3">
    <source>
        <dbReference type="ARBA" id="ARBA00022806"/>
    </source>
</evidence>
<keyword evidence="2 5" id="KW-0378">Hydrolase</keyword>
<evidence type="ECO:0000313" key="7">
    <source>
        <dbReference type="EMBL" id="MBA9057561.1"/>
    </source>
</evidence>
<dbReference type="InterPro" id="IPR014016">
    <property type="entry name" value="UvrD-like_ATP-bd"/>
</dbReference>
<dbReference type="PANTHER" id="PTHR11070">
    <property type="entry name" value="UVRD / RECB / PCRA DNA HELICASE FAMILY MEMBER"/>
    <property type="match status" value="1"/>
</dbReference>
<feature type="domain" description="UvrD-like helicase ATP-binding" evidence="6">
    <location>
        <begin position="24"/>
        <end position="326"/>
    </location>
</feature>
<keyword evidence="3 5" id="KW-0347">Helicase</keyword>
<keyword evidence="4 5" id="KW-0067">ATP-binding</keyword>
<dbReference type="GO" id="GO:0000725">
    <property type="term" value="P:recombinational repair"/>
    <property type="evidence" value="ECO:0007669"/>
    <property type="project" value="TreeGrafter"/>
</dbReference>
<dbReference type="Pfam" id="PF00580">
    <property type="entry name" value="UvrD-helicase"/>
    <property type="match status" value="1"/>
</dbReference>
<reference evidence="7 8" key="1">
    <citation type="submission" date="2020-08" db="EMBL/GenBank/DDBJ databases">
        <title>Sequencing the genomes of 1000 actinobacteria strains.</title>
        <authorList>
            <person name="Klenk H.-P."/>
        </authorList>
    </citation>
    <scope>NUCLEOTIDE SEQUENCE [LARGE SCALE GENOMIC DNA]</scope>
    <source>
        <strain evidence="7 8">DSM 41827</strain>
    </source>
</reference>
<dbReference type="GO" id="GO:0043138">
    <property type="term" value="F:3'-5' DNA helicase activity"/>
    <property type="evidence" value="ECO:0007669"/>
    <property type="project" value="TreeGrafter"/>
</dbReference>
<evidence type="ECO:0000259" key="6">
    <source>
        <dbReference type="PROSITE" id="PS51198"/>
    </source>
</evidence>
<dbReference type="GeneID" id="93978017"/>
<dbReference type="EMBL" id="JACJIJ010000002">
    <property type="protein sequence ID" value="MBA9057561.1"/>
    <property type="molecule type" value="Genomic_DNA"/>
</dbReference>
<dbReference type="InterPro" id="IPR027417">
    <property type="entry name" value="P-loop_NTPase"/>
</dbReference>
<evidence type="ECO:0000256" key="5">
    <source>
        <dbReference type="PROSITE-ProRule" id="PRU00560"/>
    </source>
</evidence>
<keyword evidence="8" id="KW-1185">Reference proteome</keyword>
<evidence type="ECO:0000256" key="2">
    <source>
        <dbReference type="ARBA" id="ARBA00022801"/>
    </source>
</evidence>
<feature type="binding site" evidence="5">
    <location>
        <begin position="45"/>
        <end position="52"/>
    </location>
    <ligand>
        <name>ATP</name>
        <dbReference type="ChEBI" id="CHEBI:30616"/>
    </ligand>
</feature>
<comment type="caution">
    <text evidence="7">The sequence shown here is derived from an EMBL/GenBank/DDBJ whole genome shotgun (WGS) entry which is preliminary data.</text>
</comment>
<dbReference type="GO" id="GO:0005524">
    <property type="term" value="F:ATP binding"/>
    <property type="evidence" value="ECO:0007669"/>
    <property type="project" value="UniProtKB-UniRule"/>
</dbReference>
<keyword evidence="1 5" id="KW-0547">Nucleotide-binding</keyword>
<dbReference type="AlphaFoldDB" id="A0A7W3NW87"/>
<sequence length="633" mass="69015">MTLPFAPDTFAKDRAEALAAQRGLELTHPQQWDFLQSAESLDLQAAPGSGKTSLIGLKLTLLAQGWYSATCGICVLSHTNTAKDEITHRVCDSPAGRRLLGFPHFIGTIQSFANTFLALPALRSRGIDIQAVDDDAYEHAALRLLDNHRGFFKLKAYTERRHDGRDLVARAHYVCDAGELTVTGPTGSLPFSSTSPSGQQLIRLKNDLADQGLFRYSDMFAIAEHHLLHHPDIVRATAHRFPFVLLDEMQDTSDVQQHLLDQVFGKGGTVVQRVGDVNQGIFTDRTPTRVLPSAFPHASAAELPVSRRFGTKIADLASLLTVQRCQSIEGVGPQGTIALLLFDDNCVPDVIPAFERLARETVPDHLLVAAPPRVLASRLAPGTADAFPQSLACYLPTFTPNPAARPAAELITTVRASRALLAAGDRRTATVQTWDAVRRAFRQGADNALPAIQRIERSAATVGLQMRVLLHDLLSADIDDPEQWKALMERLREVLPQLAGAPPAACRLDDFLRYIPLLAPHAEAVGNDAAPMMSVATSIQRAKGETHAATLILECLDSRGRKYDVHETLALVAQSKDVADAPVSVRKAAQLLFVGATRPTHLLAFAVHRNRIEPHLGALQARGWLVRSVYQGR</sequence>
<dbReference type="PANTHER" id="PTHR11070:SF2">
    <property type="entry name" value="ATP-DEPENDENT DNA HELICASE SRS2"/>
    <property type="match status" value="1"/>
</dbReference>
<accession>A0A7W3NW87</accession>
<dbReference type="GO" id="GO:0016787">
    <property type="term" value="F:hydrolase activity"/>
    <property type="evidence" value="ECO:0007669"/>
    <property type="project" value="UniProtKB-UniRule"/>
</dbReference>
<evidence type="ECO:0000256" key="1">
    <source>
        <dbReference type="ARBA" id="ARBA00022741"/>
    </source>
</evidence>
<dbReference type="GO" id="GO:0003677">
    <property type="term" value="F:DNA binding"/>
    <property type="evidence" value="ECO:0007669"/>
    <property type="project" value="InterPro"/>
</dbReference>
<proteinExistence type="predicted"/>
<gene>
    <name evidence="7" type="ORF">HDA42_006739</name>
</gene>